<dbReference type="InterPro" id="IPR036282">
    <property type="entry name" value="Glutathione-S-Trfase_C_sf"/>
</dbReference>
<dbReference type="SFLD" id="SFLDS00019">
    <property type="entry name" value="Glutathione_Transferase_(cytos"/>
    <property type="match status" value="1"/>
</dbReference>
<dbReference type="AlphaFoldDB" id="A0A093V9H0"/>
<dbReference type="Gene3D" id="3.40.30.10">
    <property type="entry name" value="Glutaredoxin"/>
    <property type="match status" value="1"/>
</dbReference>
<sequence>MASSDIKVTLYWLEQSRAHSILWILEALSIPYVLKTFKRSKDMRAPPELKAIHPLGKSPIVTVERPEYAQPLVLAESGAIVEYLLNHFGGEEKGLVPRKYASEEDAAKNLEMEEWLRYRFYMHYVEGSLMPQMVTGLILDNIRNVPIPFFLKPIPRLVADNIQMNWLDKQFAVHFPFLEGQLKSAPGTSDGQRGGLCGAKFNAADILMSFPIIAATGRGLITKESYPEIVAFAERLKNDDGYQRAVKKIEEVDGNVDGLGITSPHPPFNIRTQPRHHHEHLQSSHPLRPLTMAGPNKSLILDPALQKYYGNSLLGYPLRNTFAS</sequence>
<protein>
    <submittedName>
        <fullName evidence="4">Glutathione S-transferase 1</fullName>
    </submittedName>
</protein>
<dbReference type="Gene3D" id="1.20.1050.10">
    <property type="match status" value="1"/>
</dbReference>
<dbReference type="PANTHER" id="PTHR44051">
    <property type="entry name" value="GLUTATHIONE S-TRANSFERASE-RELATED"/>
    <property type="match status" value="1"/>
</dbReference>
<comment type="similarity">
    <text evidence="1">Belongs to the GST superfamily.</text>
</comment>
<dbReference type="eggNOG" id="KOG0867">
    <property type="taxonomic scope" value="Eukaryota"/>
</dbReference>
<feature type="domain" description="GST N-terminal" evidence="2">
    <location>
        <begin position="5"/>
        <end position="92"/>
    </location>
</feature>
<dbReference type="EMBL" id="JPOX01000011">
    <property type="protein sequence ID" value="KFX48820.1"/>
    <property type="molecule type" value="Genomic_DNA"/>
</dbReference>
<dbReference type="SUPFAM" id="SSF47616">
    <property type="entry name" value="GST C-terminal domain-like"/>
    <property type="match status" value="1"/>
</dbReference>
<evidence type="ECO:0000259" key="3">
    <source>
        <dbReference type="PROSITE" id="PS50405"/>
    </source>
</evidence>
<dbReference type="InterPro" id="IPR040079">
    <property type="entry name" value="Glutathione_S-Trfase"/>
</dbReference>
<dbReference type="HOGENOM" id="CLU_011226_15_4_1"/>
<dbReference type="PROSITE" id="PS50405">
    <property type="entry name" value="GST_CTER"/>
    <property type="match status" value="1"/>
</dbReference>
<dbReference type="Pfam" id="PF02798">
    <property type="entry name" value="GST_N"/>
    <property type="match status" value="1"/>
</dbReference>
<dbReference type="PROSITE" id="PS50404">
    <property type="entry name" value="GST_NTER"/>
    <property type="match status" value="1"/>
</dbReference>
<dbReference type="PANTHER" id="PTHR44051:SF9">
    <property type="entry name" value="GLUTATHIONE S-TRANSFERASE 1"/>
    <property type="match status" value="1"/>
</dbReference>
<proteinExistence type="inferred from homology"/>
<keyword evidence="4" id="KW-0808">Transferase</keyword>
<dbReference type="InterPro" id="IPR010987">
    <property type="entry name" value="Glutathione-S-Trfase_C-like"/>
</dbReference>
<dbReference type="CDD" id="cd03046">
    <property type="entry name" value="GST_N_GTT1_like"/>
    <property type="match status" value="1"/>
</dbReference>
<comment type="caution">
    <text evidence="4">The sequence shown here is derived from an EMBL/GenBank/DDBJ whole genome shotgun (WGS) entry which is preliminary data.</text>
</comment>
<evidence type="ECO:0000256" key="1">
    <source>
        <dbReference type="ARBA" id="ARBA00007409"/>
    </source>
</evidence>
<feature type="domain" description="GST C-terminal" evidence="3">
    <location>
        <begin position="111"/>
        <end position="268"/>
    </location>
</feature>
<gene>
    <name evidence="4" type="ORF">GQ26_0111970</name>
</gene>
<dbReference type="InterPro" id="IPR036249">
    <property type="entry name" value="Thioredoxin-like_sf"/>
</dbReference>
<dbReference type="InterPro" id="IPR004045">
    <property type="entry name" value="Glutathione_S-Trfase_N"/>
</dbReference>
<accession>A0A093V9H0</accession>
<reference key="1">
    <citation type="journal article" date="2014" name="PLoS Genet.">
        <title>Signature Gene Expression Reveals Novel Clues to the Molecular Mechanisms of Dimorphic Transition in Penicillium marneffei.</title>
        <authorList>
            <person name="Yang E."/>
            <person name="Wang G."/>
            <person name="Cai J."/>
            <person name="Woo P.C."/>
            <person name="Lau S.K."/>
            <person name="Yuen K.-Y."/>
            <person name="Chow W.-N."/>
            <person name="Lin X."/>
        </authorList>
    </citation>
    <scope>NUCLEOTIDE SEQUENCE [LARGE SCALE GENOMIC DNA]</scope>
    <source>
        <strain>PM1</strain>
    </source>
</reference>
<evidence type="ECO:0000259" key="2">
    <source>
        <dbReference type="PROSITE" id="PS50404"/>
    </source>
</evidence>
<name>A0A093V9H0_TALMA</name>
<dbReference type="SFLD" id="SFLDG00358">
    <property type="entry name" value="Main_(cytGST)"/>
    <property type="match status" value="1"/>
</dbReference>
<dbReference type="GO" id="GO:0016740">
    <property type="term" value="F:transferase activity"/>
    <property type="evidence" value="ECO:0007669"/>
    <property type="project" value="UniProtKB-KW"/>
</dbReference>
<reference evidence="4" key="2">
    <citation type="journal article" date="2014" name="PLoS Genet.">
        <title>Signature gene expression reveals novel clues to the molecular mechanisms of dimorphic transition in Penicillium marneffei.</title>
        <authorList>
            <person name="Yang E."/>
            <person name="Wang G."/>
            <person name="Cai J."/>
            <person name="Woo P.C."/>
            <person name="Lau S.K."/>
            <person name="Yuen K.-Y."/>
            <person name="Chow W.-N."/>
            <person name="Lin X."/>
        </authorList>
    </citation>
    <scope>NUCLEOTIDE SEQUENCE</scope>
    <source>
        <strain evidence="4">PM1</strain>
    </source>
</reference>
<evidence type="ECO:0000313" key="4">
    <source>
        <dbReference type="EMBL" id="KFX48820.1"/>
    </source>
</evidence>
<organism evidence="4">
    <name type="scientific">Talaromyces marneffei PM1</name>
    <dbReference type="NCBI Taxonomy" id="1077442"/>
    <lineage>
        <taxon>Eukaryota</taxon>
        <taxon>Fungi</taxon>
        <taxon>Dikarya</taxon>
        <taxon>Ascomycota</taxon>
        <taxon>Pezizomycotina</taxon>
        <taxon>Eurotiomycetes</taxon>
        <taxon>Eurotiomycetidae</taxon>
        <taxon>Eurotiales</taxon>
        <taxon>Trichocomaceae</taxon>
        <taxon>Talaromyces</taxon>
        <taxon>Talaromyces sect. Talaromyces</taxon>
    </lineage>
</organism>
<dbReference type="SUPFAM" id="SSF52833">
    <property type="entry name" value="Thioredoxin-like"/>
    <property type="match status" value="1"/>
</dbReference>